<dbReference type="Pfam" id="PF01978">
    <property type="entry name" value="TrmB"/>
    <property type="match status" value="1"/>
</dbReference>
<evidence type="ECO:0000313" key="3">
    <source>
        <dbReference type="Proteomes" id="UP001652445"/>
    </source>
</evidence>
<dbReference type="EMBL" id="JAOQIO010000125">
    <property type="protein sequence ID" value="MCU6798232.1"/>
    <property type="molecule type" value="Genomic_DNA"/>
</dbReference>
<sequence length="264" mass="30558">MEELLGNIQAMGLTQYEAKVYLSLVPLGLSNAYQISKISGVPRARVYDVLDGLVQHGLVMKQESEGGAHYSSLPVDVFLESMKSKWEETYSSLEKELKALEKQEREPEIYVSTVKGEDNILSFCRVLIRRARKRIVLSMWEPMYCNLMEDLKKRQEGCLLRGILFQVNDPLPGLELHRKTHYVEHVDHPWFIVSVDGQELFYGNSIEQGGNAFYTDDPAHIYLLEDYIWHDVLVNRLVGEEKREEMDQWIAPARKSFFGQIRES</sequence>
<dbReference type="InterPro" id="IPR036388">
    <property type="entry name" value="WH-like_DNA-bd_sf"/>
</dbReference>
<protein>
    <submittedName>
        <fullName evidence="2">TrmB family transcriptional regulator</fullName>
    </submittedName>
</protein>
<dbReference type="InterPro" id="IPR002831">
    <property type="entry name" value="Tscrpt_reg_TrmB_N"/>
</dbReference>
<dbReference type="InterPro" id="IPR036390">
    <property type="entry name" value="WH_DNA-bd_sf"/>
</dbReference>
<dbReference type="PANTHER" id="PTHR34293:SF1">
    <property type="entry name" value="HTH-TYPE TRANSCRIPTIONAL REGULATOR TRMBL2"/>
    <property type="match status" value="1"/>
</dbReference>
<dbReference type="Proteomes" id="UP001652445">
    <property type="component" value="Unassembled WGS sequence"/>
</dbReference>
<feature type="domain" description="Transcription regulator TrmB N-terminal" evidence="1">
    <location>
        <begin position="9"/>
        <end position="65"/>
    </location>
</feature>
<name>A0ABT2UUM2_9BACL</name>
<dbReference type="CDD" id="cd09124">
    <property type="entry name" value="PLDc_like_TrmB_middle"/>
    <property type="match status" value="1"/>
</dbReference>
<dbReference type="PANTHER" id="PTHR34293">
    <property type="entry name" value="HTH-TYPE TRANSCRIPTIONAL REGULATOR TRMBL2"/>
    <property type="match status" value="1"/>
</dbReference>
<dbReference type="SUPFAM" id="SSF46785">
    <property type="entry name" value="Winged helix' DNA-binding domain"/>
    <property type="match status" value="1"/>
</dbReference>
<reference evidence="2 3" key="1">
    <citation type="submission" date="2022-09" db="EMBL/GenBank/DDBJ databases">
        <authorList>
            <person name="Han X.L."/>
            <person name="Wang Q."/>
            <person name="Lu T."/>
        </authorList>
    </citation>
    <scope>NUCLEOTIDE SEQUENCE [LARGE SCALE GENOMIC DNA]</scope>
    <source>
        <strain evidence="2 3">WQ 127069</strain>
    </source>
</reference>
<proteinExistence type="predicted"/>
<gene>
    <name evidence="2" type="ORF">OB236_39505</name>
</gene>
<keyword evidence="3" id="KW-1185">Reference proteome</keyword>
<organism evidence="2 3">
    <name type="scientific">Paenibacillus baimaensis</name>
    <dbReference type="NCBI Taxonomy" id="2982185"/>
    <lineage>
        <taxon>Bacteria</taxon>
        <taxon>Bacillati</taxon>
        <taxon>Bacillota</taxon>
        <taxon>Bacilli</taxon>
        <taxon>Bacillales</taxon>
        <taxon>Paenibacillaceae</taxon>
        <taxon>Paenibacillus</taxon>
    </lineage>
</organism>
<dbReference type="RefSeq" id="WP_262688938.1">
    <property type="nucleotide sequence ID" value="NZ_JAOQIO010000125.1"/>
</dbReference>
<accession>A0ABT2UUM2</accession>
<dbReference type="Gene3D" id="1.10.10.10">
    <property type="entry name" value="Winged helix-like DNA-binding domain superfamily/Winged helix DNA-binding domain"/>
    <property type="match status" value="1"/>
</dbReference>
<comment type="caution">
    <text evidence="2">The sequence shown here is derived from an EMBL/GenBank/DDBJ whole genome shotgun (WGS) entry which is preliminary data.</text>
</comment>
<dbReference type="InterPro" id="IPR051797">
    <property type="entry name" value="TrmB-like"/>
</dbReference>
<evidence type="ECO:0000313" key="2">
    <source>
        <dbReference type="EMBL" id="MCU6798232.1"/>
    </source>
</evidence>
<evidence type="ECO:0000259" key="1">
    <source>
        <dbReference type="Pfam" id="PF01978"/>
    </source>
</evidence>